<feature type="transmembrane region" description="Helical" evidence="1">
    <location>
        <begin position="41"/>
        <end position="62"/>
    </location>
</feature>
<keyword evidence="3" id="KW-1185">Reference proteome</keyword>
<feature type="transmembrane region" description="Helical" evidence="1">
    <location>
        <begin position="82"/>
        <end position="99"/>
    </location>
</feature>
<evidence type="ECO:0000256" key="1">
    <source>
        <dbReference type="SAM" id="Phobius"/>
    </source>
</evidence>
<protein>
    <submittedName>
        <fullName evidence="2">Uncharacterized protein</fullName>
    </submittedName>
</protein>
<gene>
    <name evidence="2" type="ORF">OPV22_014787</name>
</gene>
<keyword evidence="1" id="KW-0812">Transmembrane</keyword>
<reference evidence="2 3" key="1">
    <citation type="submission" date="2022-12" db="EMBL/GenBank/DDBJ databases">
        <title>Chromosome-scale assembly of the Ensete ventricosum genome.</title>
        <authorList>
            <person name="Dussert Y."/>
            <person name="Stocks J."/>
            <person name="Wendawek A."/>
            <person name="Woldeyes F."/>
            <person name="Nichols R.A."/>
            <person name="Borrell J.S."/>
        </authorList>
    </citation>
    <scope>NUCLEOTIDE SEQUENCE [LARGE SCALE GENOMIC DNA]</scope>
    <source>
        <strain evidence="3">cv. Maze</strain>
        <tissue evidence="2">Seeds</tissue>
    </source>
</reference>
<comment type="caution">
    <text evidence="2">The sequence shown here is derived from an EMBL/GenBank/DDBJ whole genome shotgun (WGS) entry which is preliminary data.</text>
</comment>
<dbReference type="Proteomes" id="UP001222027">
    <property type="component" value="Unassembled WGS sequence"/>
</dbReference>
<dbReference type="AlphaFoldDB" id="A0AAV8RCN4"/>
<dbReference type="EMBL" id="JAQQAF010000004">
    <property type="protein sequence ID" value="KAJ8493066.1"/>
    <property type="molecule type" value="Genomic_DNA"/>
</dbReference>
<evidence type="ECO:0000313" key="2">
    <source>
        <dbReference type="EMBL" id="KAJ8493066.1"/>
    </source>
</evidence>
<evidence type="ECO:0000313" key="3">
    <source>
        <dbReference type="Proteomes" id="UP001222027"/>
    </source>
</evidence>
<organism evidence="2 3">
    <name type="scientific">Ensete ventricosum</name>
    <name type="common">Abyssinian banana</name>
    <name type="synonym">Musa ensete</name>
    <dbReference type="NCBI Taxonomy" id="4639"/>
    <lineage>
        <taxon>Eukaryota</taxon>
        <taxon>Viridiplantae</taxon>
        <taxon>Streptophyta</taxon>
        <taxon>Embryophyta</taxon>
        <taxon>Tracheophyta</taxon>
        <taxon>Spermatophyta</taxon>
        <taxon>Magnoliopsida</taxon>
        <taxon>Liliopsida</taxon>
        <taxon>Zingiberales</taxon>
        <taxon>Musaceae</taxon>
        <taxon>Ensete</taxon>
    </lineage>
</organism>
<proteinExistence type="predicted"/>
<keyword evidence="1" id="KW-1133">Transmembrane helix</keyword>
<keyword evidence="1" id="KW-0472">Membrane</keyword>
<sequence>MVVLQKRTRKLEPLNPLRVCTPTPSHSFEINLLQQYDEQRYQMLCVLLVIPPSFPFQVSRAPDAEPQRNRRPPLQQYDEQRYQMLCVLLVIPLISLSGFSRTRRRAATKPATTAAAIR</sequence>
<name>A0AAV8RCN4_ENSVE</name>
<accession>A0AAV8RCN4</accession>